<feature type="transmembrane region" description="Helical" evidence="1">
    <location>
        <begin position="89"/>
        <end position="106"/>
    </location>
</feature>
<keyword evidence="1" id="KW-0812">Transmembrane</keyword>
<gene>
    <name evidence="2" type="ORF">LKD20_07970</name>
</gene>
<dbReference type="PANTHER" id="PTHR34980">
    <property type="entry name" value="INNER MEMBRANE PROTEIN-RELATED-RELATED"/>
    <property type="match status" value="1"/>
</dbReference>
<sequence>MIQLLINEWALFQSNICSLKYNWRLDRLSYFFSLFIVFIMFIIMPNMIIGKFNIYSDKYIQLVGIIDYIVVILALAIISLQRIMDIGRLWLYLVLWIGIILYFLYNPFDISENVITVTRNVDSIETILNINIGFIFGILSILLLLSGTNTRNKYGEADGVIKTTWGYIHYPFLENWNRFKEGFSFYKVISIIKESGSLQLFNVSKRVSRGEILYYYIAYQLIIILFILLVMMISKILPKTEFISVLLVYVFDIAYIWVVIYIVRLGIMRLHDSGSSALWLLGLLIPFINMYVVYLLFGKGSWQFVKNL</sequence>
<feature type="transmembrane region" description="Helical" evidence="1">
    <location>
        <begin position="277"/>
        <end position="297"/>
    </location>
</feature>
<proteinExistence type="predicted"/>
<feature type="transmembrane region" description="Helical" evidence="1">
    <location>
        <begin position="213"/>
        <end position="236"/>
    </location>
</feature>
<dbReference type="Proteomes" id="UP001198241">
    <property type="component" value="Unassembled WGS sequence"/>
</dbReference>
<evidence type="ECO:0000313" key="2">
    <source>
        <dbReference type="EMBL" id="MCC2157073.1"/>
    </source>
</evidence>
<protein>
    <submittedName>
        <fullName evidence="2">DUF805 domain-containing protein</fullName>
    </submittedName>
</protein>
<evidence type="ECO:0000256" key="1">
    <source>
        <dbReference type="SAM" id="Phobius"/>
    </source>
</evidence>
<keyword evidence="1" id="KW-1133">Transmembrane helix</keyword>
<dbReference type="RefSeq" id="WP_227721404.1">
    <property type="nucleotide sequence ID" value="NZ_JAJEQD010000017.1"/>
</dbReference>
<feature type="transmembrane region" description="Helical" evidence="1">
    <location>
        <begin position="28"/>
        <end position="47"/>
    </location>
</feature>
<accession>A0ABS8F3P4</accession>
<comment type="caution">
    <text evidence="2">The sequence shown here is derived from an EMBL/GenBank/DDBJ whole genome shotgun (WGS) entry which is preliminary data.</text>
</comment>
<feature type="transmembrane region" description="Helical" evidence="1">
    <location>
        <begin position="59"/>
        <end position="77"/>
    </location>
</feature>
<keyword evidence="3" id="KW-1185">Reference proteome</keyword>
<dbReference type="InterPro" id="IPR008523">
    <property type="entry name" value="DUF805"/>
</dbReference>
<evidence type="ECO:0000313" key="3">
    <source>
        <dbReference type="Proteomes" id="UP001198241"/>
    </source>
</evidence>
<dbReference type="EMBL" id="JAJEQD010000017">
    <property type="protein sequence ID" value="MCC2157073.1"/>
    <property type="molecule type" value="Genomic_DNA"/>
</dbReference>
<dbReference type="Pfam" id="PF05656">
    <property type="entry name" value="DUF805"/>
    <property type="match status" value="2"/>
</dbReference>
<name>A0ABS8F3P4_9FIRM</name>
<keyword evidence="1" id="KW-0472">Membrane</keyword>
<organism evidence="2 3">
    <name type="scientific">Veillonella fallax</name>
    <dbReference type="NCBI Taxonomy" id="2881272"/>
    <lineage>
        <taxon>Bacteria</taxon>
        <taxon>Bacillati</taxon>
        <taxon>Bacillota</taxon>
        <taxon>Negativicutes</taxon>
        <taxon>Veillonellales</taxon>
        <taxon>Veillonellaceae</taxon>
        <taxon>Veillonella</taxon>
    </lineage>
</organism>
<feature type="transmembrane region" description="Helical" evidence="1">
    <location>
        <begin position="126"/>
        <end position="145"/>
    </location>
</feature>
<feature type="transmembrane region" description="Helical" evidence="1">
    <location>
        <begin position="242"/>
        <end position="265"/>
    </location>
</feature>
<reference evidence="2 3" key="1">
    <citation type="submission" date="2021-10" db="EMBL/GenBank/DDBJ databases">
        <title>Anaerobic single-cell dispensing facilitates the cultivation of human gut bacteria.</title>
        <authorList>
            <person name="Afrizal A."/>
        </authorList>
    </citation>
    <scope>NUCLEOTIDE SEQUENCE [LARGE SCALE GENOMIC DNA]</scope>
    <source>
        <strain evidence="2 3">CLA-AA-H247</strain>
    </source>
</reference>